<dbReference type="EMBL" id="FQZB01000016">
    <property type="protein sequence ID" value="SHK39189.1"/>
    <property type="molecule type" value="Genomic_DNA"/>
</dbReference>
<proteinExistence type="predicted"/>
<reference evidence="1 2" key="1">
    <citation type="submission" date="2016-11" db="EMBL/GenBank/DDBJ databases">
        <authorList>
            <person name="Jaros S."/>
            <person name="Januszkiewicz K."/>
            <person name="Wedrychowicz H."/>
        </authorList>
    </citation>
    <scope>NUCLEOTIDE SEQUENCE [LARGE SCALE GENOMIC DNA]</scope>
    <source>
        <strain evidence="1 2">DSM 21758</strain>
    </source>
</reference>
<dbReference type="RefSeq" id="WP_072991595.1">
    <property type="nucleotide sequence ID" value="NZ_FQZB01000016.1"/>
</dbReference>
<dbReference type="AlphaFoldDB" id="A0A1M6S3I3"/>
<organism evidence="1 2">
    <name type="scientific">Clostridium cavendishii DSM 21758</name>
    <dbReference type="NCBI Taxonomy" id="1121302"/>
    <lineage>
        <taxon>Bacteria</taxon>
        <taxon>Bacillati</taxon>
        <taxon>Bacillota</taxon>
        <taxon>Clostridia</taxon>
        <taxon>Eubacteriales</taxon>
        <taxon>Clostridiaceae</taxon>
        <taxon>Clostridium</taxon>
    </lineage>
</organism>
<sequence>MSKFDEINFLKGLYLNPIIDDIYDEQKEDKNELLRFIANLILIYLVTNDVMKMSYKDKIMEFNKANKLIDKILINEGKLENNNLTDILKSIPKKRDFEINKKEINSILNKVIEAKTYSDRIWDNKNKVAKVLKNEVKRLIDGKTSVNDIKDKIEKVFNVNKNISKRLVEHEISRVNSEVNEKYFIENGIDKVRYVAKLDNTCEVCLSYDGEVYNVNDEDRPKLPTHINCKCFYAVANDERSNLQQEQIKITNKNIDNSYTVNRKLVNSKEYHDKFEEIPLNKRTRERLYIESKAILEHRNSTELEDLVILDANTGNEIVSNKTSNNTFKTGLTKEDYGKVINHNGELILLHNHPGGGRLSGSDIISMYKNNNVKMSVVVAHDGSLHYIFNMYRKINIEEFYNLSYNEYKKQGYPVNIAKLKATDDLYESNLFTYIVK</sequence>
<name>A0A1M6S3I3_9CLOT</name>
<evidence type="ECO:0000313" key="2">
    <source>
        <dbReference type="Proteomes" id="UP000184310"/>
    </source>
</evidence>
<evidence type="ECO:0000313" key="1">
    <source>
        <dbReference type="EMBL" id="SHK39189.1"/>
    </source>
</evidence>
<protein>
    <submittedName>
        <fullName evidence="1">Phage putative head morphogenesis protein, SPP1 gp7 family</fullName>
    </submittedName>
</protein>
<dbReference type="OrthoDB" id="9765386at2"/>
<dbReference type="Proteomes" id="UP000184310">
    <property type="component" value="Unassembled WGS sequence"/>
</dbReference>
<dbReference type="STRING" id="1121302.SAMN02745163_03741"/>
<accession>A0A1M6S3I3</accession>
<dbReference type="NCBIfam" id="TIGR01641">
    <property type="entry name" value="phageSPP1_gp7"/>
    <property type="match status" value="1"/>
</dbReference>
<dbReference type="InterPro" id="IPR006528">
    <property type="entry name" value="Phage_head_morphogenesis_dom"/>
</dbReference>
<gene>
    <name evidence="1" type="ORF">SAMN02745163_03741</name>
</gene>
<keyword evidence="2" id="KW-1185">Reference proteome</keyword>